<evidence type="ECO:0000313" key="2">
    <source>
        <dbReference type="Proteomes" id="UP001157733"/>
    </source>
</evidence>
<sequence length="112" mass="12708">MLNFAFSPSAVARETRQPWQILIDSVTYLRGLPEVAWLRAEGHNLMIGWSKPPRKFRALNLTAARNASRVLPKEEVRVISLRADQTGWHPGSEQPVICHTTAHHNEILETNC</sequence>
<dbReference type="EMBL" id="OX336137">
    <property type="protein sequence ID" value="CAI2717758.1"/>
    <property type="molecule type" value="Genomic_DNA"/>
</dbReference>
<keyword evidence="2" id="KW-1185">Reference proteome</keyword>
<name>A0ABM9HC62_9BACT</name>
<accession>A0ABM9HC62</accession>
<organism evidence="1 2">
    <name type="scientific">Nitrospina watsonii</name>
    <dbReference type="NCBI Taxonomy" id="1323948"/>
    <lineage>
        <taxon>Bacteria</taxon>
        <taxon>Pseudomonadati</taxon>
        <taxon>Nitrospinota/Tectimicrobiota group</taxon>
        <taxon>Nitrospinota</taxon>
        <taxon>Nitrospinia</taxon>
        <taxon>Nitrospinales</taxon>
        <taxon>Nitrospinaceae</taxon>
        <taxon>Nitrospina</taxon>
    </lineage>
</organism>
<proteinExistence type="predicted"/>
<reference evidence="1 2" key="1">
    <citation type="submission" date="2022-09" db="EMBL/GenBank/DDBJ databases">
        <authorList>
            <person name="Kop L."/>
        </authorList>
    </citation>
    <scope>NUCLEOTIDE SEQUENCE [LARGE SCALE GENOMIC DNA]</scope>
    <source>
        <strain evidence="1 2">347</strain>
    </source>
</reference>
<evidence type="ECO:0000313" key="1">
    <source>
        <dbReference type="EMBL" id="CAI2717758.1"/>
    </source>
</evidence>
<dbReference type="RefSeq" id="WP_282010678.1">
    <property type="nucleotide sequence ID" value="NZ_OX336137.1"/>
</dbReference>
<dbReference type="Proteomes" id="UP001157733">
    <property type="component" value="Chromosome"/>
</dbReference>
<gene>
    <name evidence="1" type="ORF">NSPWAT_0899</name>
</gene>
<protein>
    <submittedName>
        <fullName evidence="1">Uncharacterized protein</fullName>
    </submittedName>
</protein>